<reference evidence="1 2" key="1">
    <citation type="submission" date="2021-06" db="EMBL/GenBank/DDBJ databases">
        <authorList>
            <person name="Kallberg Y."/>
            <person name="Tangrot J."/>
            <person name="Rosling A."/>
        </authorList>
    </citation>
    <scope>NUCLEOTIDE SEQUENCE [LARGE SCALE GENOMIC DNA]</scope>
    <source>
        <strain evidence="1 2">120-4 pot B 10/14</strain>
    </source>
</reference>
<proteinExistence type="predicted"/>
<comment type="caution">
    <text evidence="1">The sequence shown here is derived from an EMBL/GenBank/DDBJ whole genome shotgun (WGS) entry which is preliminary data.</text>
</comment>
<protein>
    <submittedName>
        <fullName evidence="1">5732_t:CDS:1</fullName>
    </submittedName>
</protein>
<name>A0ABN7ULG3_GIGMA</name>
<accession>A0ABN7ULG3</accession>
<evidence type="ECO:0000313" key="1">
    <source>
        <dbReference type="EMBL" id="CAG8626054.1"/>
    </source>
</evidence>
<organism evidence="1 2">
    <name type="scientific">Gigaspora margarita</name>
    <dbReference type="NCBI Taxonomy" id="4874"/>
    <lineage>
        <taxon>Eukaryota</taxon>
        <taxon>Fungi</taxon>
        <taxon>Fungi incertae sedis</taxon>
        <taxon>Mucoromycota</taxon>
        <taxon>Glomeromycotina</taxon>
        <taxon>Glomeromycetes</taxon>
        <taxon>Diversisporales</taxon>
        <taxon>Gigasporaceae</taxon>
        <taxon>Gigaspora</taxon>
    </lineage>
</organism>
<dbReference type="Proteomes" id="UP000789901">
    <property type="component" value="Unassembled WGS sequence"/>
</dbReference>
<gene>
    <name evidence="1" type="ORF">GMARGA_LOCUS8084</name>
</gene>
<evidence type="ECO:0000313" key="2">
    <source>
        <dbReference type="Proteomes" id="UP000789901"/>
    </source>
</evidence>
<sequence>MFLSERYSLVHIKSLESILSSSRTSNKELSKNQKLEKISIEKEQASILQCSKYFQILAKSKFRIKDKPISLSYKSINSNIDRTELLLNKTFLRIVE</sequence>
<dbReference type="EMBL" id="CAJVQB010004073">
    <property type="protein sequence ID" value="CAG8626054.1"/>
    <property type="molecule type" value="Genomic_DNA"/>
</dbReference>
<keyword evidence="2" id="KW-1185">Reference proteome</keyword>